<dbReference type="OrthoDB" id="427518at2759"/>
<accession>A0A1R3RYG9</accession>
<name>A0A1R3RYG9_ASPC5</name>
<dbReference type="Pfam" id="PF23948">
    <property type="entry name" value="ARM_5"/>
    <property type="match status" value="1"/>
</dbReference>
<sequence length="229" mass="25511">MATALYCPSRPKDVDELIRRLTSPKRDEKEAKALQALVRSMIELFQNERKSTYLNEAAQLAAIVDDAGYKILISSFCNAILEYTSDNNILDPALLQTFAHALRRRGALSADNASLGAALDSLHIRLDRAAKAAESEKQYQLICTLGIVLDAMVDIHVTGLDREWLHKPLRDQLDRYRKAPEPRLRQAASYAYESLRGVPDNDGPWKAFCRVSWKVIAVLAAVAGGISEM</sequence>
<dbReference type="InterPro" id="IPR056251">
    <property type="entry name" value="Arm_rpt_dom"/>
</dbReference>
<dbReference type="VEuPathDB" id="FungiDB:ASPCADRAFT_203257"/>
<evidence type="ECO:0000313" key="2">
    <source>
        <dbReference type="EMBL" id="OOF99482.1"/>
    </source>
</evidence>
<feature type="non-terminal residue" evidence="2">
    <location>
        <position position="229"/>
    </location>
</feature>
<reference evidence="3" key="1">
    <citation type="journal article" date="2017" name="Genome Biol.">
        <title>Comparative genomics reveals high biological diversity and specific adaptations in the industrially and medically important fungal genus Aspergillus.</title>
        <authorList>
            <person name="de Vries R.P."/>
            <person name="Riley R."/>
            <person name="Wiebenga A."/>
            <person name="Aguilar-Osorio G."/>
            <person name="Amillis S."/>
            <person name="Uchima C.A."/>
            <person name="Anderluh G."/>
            <person name="Asadollahi M."/>
            <person name="Askin M."/>
            <person name="Barry K."/>
            <person name="Battaglia E."/>
            <person name="Bayram O."/>
            <person name="Benocci T."/>
            <person name="Braus-Stromeyer S.A."/>
            <person name="Caldana C."/>
            <person name="Canovas D."/>
            <person name="Cerqueira G.C."/>
            <person name="Chen F."/>
            <person name="Chen W."/>
            <person name="Choi C."/>
            <person name="Clum A."/>
            <person name="Dos Santos R.A."/>
            <person name="Damasio A.R."/>
            <person name="Diallinas G."/>
            <person name="Emri T."/>
            <person name="Fekete E."/>
            <person name="Flipphi M."/>
            <person name="Freyberg S."/>
            <person name="Gallo A."/>
            <person name="Gournas C."/>
            <person name="Habgood R."/>
            <person name="Hainaut M."/>
            <person name="Harispe M.L."/>
            <person name="Henrissat B."/>
            <person name="Hilden K.S."/>
            <person name="Hope R."/>
            <person name="Hossain A."/>
            <person name="Karabika E."/>
            <person name="Karaffa L."/>
            <person name="Karanyi Z."/>
            <person name="Krasevec N."/>
            <person name="Kuo A."/>
            <person name="Kusch H."/>
            <person name="LaButti K."/>
            <person name="Lagendijk E.L."/>
            <person name="Lapidus A."/>
            <person name="Levasseur A."/>
            <person name="Lindquist E."/>
            <person name="Lipzen A."/>
            <person name="Logrieco A.F."/>
            <person name="MacCabe A."/>
            <person name="Maekelae M.R."/>
            <person name="Malavazi I."/>
            <person name="Melin P."/>
            <person name="Meyer V."/>
            <person name="Mielnichuk N."/>
            <person name="Miskei M."/>
            <person name="Molnar A.P."/>
            <person name="Mule G."/>
            <person name="Ngan C.Y."/>
            <person name="Orejas M."/>
            <person name="Orosz E."/>
            <person name="Ouedraogo J.P."/>
            <person name="Overkamp K.M."/>
            <person name="Park H.-S."/>
            <person name="Perrone G."/>
            <person name="Piumi F."/>
            <person name="Punt P.J."/>
            <person name="Ram A.F."/>
            <person name="Ramon A."/>
            <person name="Rauscher S."/>
            <person name="Record E."/>
            <person name="Riano-Pachon D.M."/>
            <person name="Robert V."/>
            <person name="Roehrig J."/>
            <person name="Ruller R."/>
            <person name="Salamov A."/>
            <person name="Salih N.S."/>
            <person name="Samson R.A."/>
            <person name="Sandor E."/>
            <person name="Sanguinetti M."/>
            <person name="Schuetze T."/>
            <person name="Sepcic K."/>
            <person name="Shelest E."/>
            <person name="Sherlock G."/>
            <person name="Sophianopoulou V."/>
            <person name="Squina F.M."/>
            <person name="Sun H."/>
            <person name="Susca A."/>
            <person name="Todd R.B."/>
            <person name="Tsang A."/>
            <person name="Unkles S.E."/>
            <person name="van de Wiele N."/>
            <person name="van Rossen-Uffink D."/>
            <person name="Oliveira J.V."/>
            <person name="Vesth T.C."/>
            <person name="Visser J."/>
            <person name="Yu J.-H."/>
            <person name="Zhou M."/>
            <person name="Andersen M.R."/>
            <person name="Archer D.B."/>
            <person name="Baker S.E."/>
            <person name="Benoit I."/>
            <person name="Brakhage A.A."/>
            <person name="Braus G.H."/>
            <person name="Fischer R."/>
            <person name="Frisvad J.C."/>
            <person name="Goldman G.H."/>
            <person name="Houbraken J."/>
            <person name="Oakley B."/>
            <person name="Pocsi I."/>
            <person name="Scazzocchio C."/>
            <person name="Seiboth B."/>
            <person name="vanKuyk P.A."/>
            <person name="Wortman J."/>
            <person name="Dyer P.S."/>
            <person name="Grigoriev I.V."/>
        </authorList>
    </citation>
    <scope>NUCLEOTIDE SEQUENCE [LARGE SCALE GENOMIC DNA]</scope>
    <source>
        <strain evidence="3">ITEM 5010</strain>
    </source>
</reference>
<proteinExistence type="predicted"/>
<dbReference type="STRING" id="602072.A0A1R3RYG9"/>
<keyword evidence="3" id="KW-1185">Reference proteome</keyword>
<gene>
    <name evidence="2" type="ORF">ASPCADRAFT_203257</name>
</gene>
<evidence type="ECO:0000259" key="1">
    <source>
        <dbReference type="Pfam" id="PF23948"/>
    </source>
</evidence>
<feature type="domain" description="Arm-like repeat" evidence="1">
    <location>
        <begin position="8"/>
        <end position="229"/>
    </location>
</feature>
<dbReference type="OMA" id="MIEIFED"/>
<dbReference type="Proteomes" id="UP000188318">
    <property type="component" value="Unassembled WGS sequence"/>
</dbReference>
<organism evidence="2 3">
    <name type="scientific">Aspergillus carbonarius (strain ITEM 5010)</name>
    <dbReference type="NCBI Taxonomy" id="602072"/>
    <lineage>
        <taxon>Eukaryota</taxon>
        <taxon>Fungi</taxon>
        <taxon>Dikarya</taxon>
        <taxon>Ascomycota</taxon>
        <taxon>Pezizomycotina</taxon>
        <taxon>Eurotiomycetes</taxon>
        <taxon>Eurotiomycetidae</taxon>
        <taxon>Eurotiales</taxon>
        <taxon>Aspergillaceae</taxon>
        <taxon>Aspergillus</taxon>
        <taxon>Aspergillus subgen. Circumdati</taxon>
    </lineage>
</organism>
<protein>
    <recommendedName>
        <fullName evidence="1">Arm-like repeat domain-containing protein</fullName>
    </recommendedName>
</protein>
<dbReference type="EMBL" id="KV907494">
    <property type="protein sequence ID" value="OOF99482.1"/>
    <property type="molecule type" value="Genomic_DNA"/>
</dbReference>
<evidence type="ECO:0000313" key="3">
    <source>
        <dbReference type="Proteomes" id="UP000188318"/>
    </source>
</evidence>
<dbReference type="AlphaFoldDB" id="A0A1R3RYG9"/>